<sequence length="64" mass="6772">MSEIVNPSSSSSGAALQVVIELIRAGQLKVGANGQEAAAIIATYDQIFEHFRDLGRKPTRTLGS</sequence>
<protein>
    <submittedName>
        <fullName evidence="1">Uncharacterized protein</fullName>
    </submittedName>
</protein>
<proteinExistence type="predicted"/>
<organism evidence="1 2">
    <name type="scientific">Pseudomonas aeruginosa</name>
    <dbReference type="NCBI Taxonomy" id="287"/>
    <lineage>
        <taxon>Bacteria</taxon>
        <taxon>Pseudomonadati</taxon>
        <taxon>Pseudomonadota</taxon>
        <taxon>Gammaproteobacteria</taxon>
        <taxon>Pseudomonadales</taxon>
        <taxon>Pseudomonadaceae</taxon>
        <taxon>Pseudomonas</taxon>
    </lineage>
</organism>
<accession>A0A367M0J7</accession>
<gene>
    <name evidence="1" type="ORF">DT376_32035</name>
</gene>
<dbReference type="EMBL" id="QORE01001745">
    <property type="protein sequence ID" value="RCI70900.1"/>
    <property type="molecule type" value="Genomic_DNA"/>
</dbReference>
<dbReference type="Proteomes" id="UP000253594">
    <property type="component" value="Unassembled WGS sequence"/>
</dbReference>
<comment type="caution">
    <text evidence="1">The sequence shown here is derived from an EMBL/GenBank/DDBJ whole genome shotgun (WGS) entry which is preliminary data.</text>
</comment>
<name>A0A367M0J7_PSEAI</name>
<dbReference type="AlphaFoldDB" id="A0A367M0J7"/>
<dbReference type="RefSeq" id="WP_031628303.1">
    <property type="nucleotide sequence ID" value="NZ_JAAQZH010000028.1"/>
</dbReference>
<evidence type="ECO:0000313" key="1">
    <source>
        <dbReference type="EMBL" id="RCI70900.1"/>
    </source>
</evidence>
<reference evidence="1 2" key="1">
    <citation type="submission" date="2018-07" db="EMBL/GenBank/DDBJ databases">
        <title>Mechanisms of high-level aminoglycoside resistance among Gram-negative pathogens in Brazil.</title>
        <authorList>
            <person name="Ballaben A.S."/>
            <person name="Darini A.L.C."/>
            <person name="Doi Y."/>
        </authorList>
    </citation>
    <scope>NUCLEOTIDE SEQUENCE [LARGE SCALE GENOMIC DNA]</scope>
    <source>
        <strain evidence="1 2">B2-305</strain>
    </source>
</reference>
<evidence type="ECO:0000313" key="2">
    <source>
        <dbReference type="Proteomes" id="UP000253594"/>
    </source>
</evidence>